<dbReference type="GO" id="GO:0070837">
    <property type="term" value="P:dehydroascorbic acid transport"/>
    <property type="evidence" value="ECO:0007669"/>
    <property type="project" value="TreeGrafter"/>
</dbReference>
<dbReference type="PANTHER" id="PTHR23503:SF54">
    <property type="entry name" value="MAJOR FACILITATOR SUPERFAMILY (MFS) PROFILE DOMAIN-CONTAINING PROTEIN"/>
    <property type="match status" value="1"/>
</dbReference>
<evidence type="ECO:0000256" key="2">
    <source>
        <dbReference type="ARBA" id="ARBA00022692"/>
    </source>
</evidence>
<feature type="transmembrane region" description="Helical" evidence="5">
    <location>
        <begin position="153"/>
        <end position="173"/>
    </location>
</feature>
<feature type="transmembrane region" description="Helical" evidence="5">
    <location>
        <begin position="358"/>
        <end position="378"/>
    </location>
</feature>
<feature type="transmembrane region" description="Helical" evidence="5">
    <location>
        <begin position="326"/>
        <end position="351"/>
    </location>
</feature>
<evidence type="ECO:0000256" key="3">
    <source>
        <dbReference type="ARBA" id="ARBA00022989"/>
    </source>
</evidence>
<dbReference type="GO" id="GO:0005886">
    <property type="term" value="C:plasma membrane"/>
    <property type="evidence" value="ECO:0007669"/>
    <property type="project" value="TreeGrafter"/>
</dbReference>
<dbReference type="GO" id="GO:0055056">
    <property type="term" value="F:D-glucose transmembrane transporter activity"/>
    <property type="evidence" value="ECO:0007669"/>
    <property type="project" value="TreeGrafter"/>
</dbReference>
<keyword evidence="3 5" id="KW-1133">Transmembrane helix</keyword>
<evidence type="ECO:0000313" key="8">
    <source>
        <dbReference type="Proteomes" id="UP000242638"/>
    </source>
</evidence>
<dbReference type="GO" id="GO:0046323">
    <property type="term" value="P:D-glucose import"/>
    <property type="evidence" value="ECO:0007669"/>
    <property type="project" value="TreeGrafter"/>
</dbReference>
<feature type="transmembrane region" description="Helical" evidence="5">
    <location>
        <begin position="12"/>
        <end position="30"/>
    </location>
</feature>
<dbReference type="InterPro" id="IPR020846">
    <property type="entry name" value="MFS_dom"/>
</dbReference>
<reference evidence="7" key="3">
    <citation type="submission" date="2025-09" db="UniProtKB">
        <authorList>
            <consortium name="Ensembl"/>
        </authorList>
    </citation>
    <scope>IDENTIFICATION</scope>
    <source>
        <strain evidence="7">Guanapo</strain>
    </source>
</reference>
<feature type="transmembrane region" description="Helical" evidence="5">
    <location>
        <begin position="97"/>
        <end position="115"/>
    </location>
</feature>
<evidence type="ECO:0000313" key="7">
    <source>
        <dbReference type="Ensembl" id="ENSPREP00000015127.1"/>
    </source>
</evidence>
<dbReference type="Proteomes" id="UP000242638">
    <property type="component" value="Unassembled WGS sequence"/>
</dbReference>
<keyword evidence="2 5" id="KW-0812">Transmembrane</keyword>
<protein>
    <submittedName>
        <fullName evidence="7">Solute carrier family 2 member 11, like</fullName>
    </submittedName>
</protein>
<feature type="transmembrane region" description="Helical" evidence="5">
    <location>
        <begin position="185"/>
        <end position="204"/>
    </location>
</feature>
<dbReference type="AlphaFoldDB" id="A0A3P9NZX0"/>
<name>A0A3P9NZX0_POERE</name>
<accession>A0A3P9NZX0</accession>
<keyword evidence="4 5" id="KW-0472">Membrane</keyword>
<sequence length="450" mass="50568">VWCVYLQLNYPVLIAAIFICSIGGTFQYGFSVSVMTSPSQFIKELVNRSCVERFDRILMDWEVSLIWSFTVSVFCIGGLLGSLIASSISSRFGRNRCLLLNNFWAILGAILMISSRTANSFEMIMVGRFLYGINAGNPMYLTESAPKNLRAMVGVTIATALAVGKFCGQLLGIRELLGTEKSWPWLLGFNGFTALFQLCTLPLLPESPRFLLLERGDLQASENAFRKLWGNKDHSKEVVEMLEEKAALQSIRSCSVLELFQNRTVRWQLLTIVIVFTSLQLCGINAVYFYSFDVFRAAGIQEHRLAYAALGTGLCELTTSIKTVWWLPYCSMVLVFVFIFFFSCGPGVFILTQSFKSAGYTVGCTVNWICLFVLGSLFPILENLGNFCFLIFMAVCLICGFHVRFNMPETKDRTALEISAEFDRMRAKDKTSQKKNSSKICEIKAQDTKL</sequence>
<dbReference type="GeneTree" id="ENSGT00940000166787"/>
<dbReference type="PROSITE" id="PS50850">
    <property type="entry name" value="MFS"/>
    <property type="match status" value="1"/>
</dbReference>
<evidence type="ECO:0000256" key="4">
    <source>
        <dbReference type="ARBA" id="ARBA00023136"/>
    </source>
</evidence>
<evidence type="ECO:0000256" key="5">
    <source>
        <dbReference type="SAM" id="Phobius"/>
    </source>
</evidence>
<dbReference type="InterPro" id="IPR005828">
    <property type="entry name" value="MFS_sugar_transport-like"/>
</dbReference>
<reference evidence="7" key="2">
    <citation type="submission" date="2025-08" db="UniProtKB">
        <authorList>
            <consortium name="Ensembl"/>
        </authorList>
    </citation>
    <scope>IDENTIFICATION</scope>
    <source>
        <strain evidence="7">Guanapo</strain>
    </source>
</reference>
<feature type="transmembrane region" description="Helical" evidence="5">
    <location>
        <begin position="384"/>
        <end position="403"/>
    </location>
</feature>
<dbReference type="Ensembl" id="ENSPRET00000015283.1">
    <property type="protein sequence ID" value="ENSPREP00000015127.1"/>
    <property type="gene ID" value="ENSPREG00000010193.1"/>
</dbReference>
<organism evidence="7 8">
    <name type="scientific">Poecilia reticulata</name>
    <name type="common">Guppy</name>
    <name type="synonym">Acanthophacelus reticulatus</name>
    <dbReference type="NCBI Taxonomy" id="8081"/>
    <lineage>
        <taxon>Eukaryota</taxon>
        <taxon>Metazoa</taxon>
        <taxon>Chordata</taxon>
        <taxon>Craniata</taxon>
        <taxon>Vertebrata</taxon>
        <taxon>Euteleostomi</taxon>
        <taxon>Actinopterygii</taxon>
        <taxon>Neopterygii</taxon>
        <taxon>Teleostei</taxon>
        <taxon>Neoteleostei</taxon>
        <taxon>Acanthomorphata</taxon>
        <taxon>Ovalentaria</taxon>
        <taxon>Atherinomorphae</taxon>
        <taxon>Cyprinodontiformes</taxon>
        <taxon>Poeciliidae</taxon>
        <taxon>Poeciliinae</taxon>
        <taxon>Poecilia</taxon>
    </lineage>
</organism>
<reference evidence="8" key="1">
    <citation type="submission" date="2013-11" db="EMBL/GenBank/DDBJ databases">
        <title>The genomic landscape of the Guanapo guppy.</title>
        <authorList>
            <person name="Kuenstner A."/>
            <person name="Dreyer C."/>
        </authorList>
    </citation>
    <scope>NUCLEOTIDE SEQUENCE</scope>
    <source>
        <strain evidence="8">Guanapo</strain>
    </source>
</reference>
<dbReference type="Pfam" id="PF00083">
    <property type="entry name" value="Sugar_tr"/>
    <property type="match status" value="1"/>
</dbReference>
<comment type="subcellular location">
    <subcellularLocation>
        <location evidence="1">Membrane</location>
        <topology evidence="1">Multi-pass membrane protein</topology>
    </subcellularLocation>
</comment>
<dbReference type="SUPFAM" id="SSF103473">
    <property type="entry name" value="MFS general substrate transporter"/>
    <property type="match status" value="1"/>
</dbReference>
<evidence type="ECO:0000259" key="6">
    <source>
        <dbReference type="PROSITE" id="PS50850"/>
    </source>
</evidence>
<feature type="transmembrane region" description="Helical" evidence="5">
    <location>
        <begin position="269"/>
        <end position="290"/>
    </location>
</feature>
<feature type="transmembrane region" description="Helical" evidence="5">
    <location>
        <begin position="65"/>
        <end position="85"/>
    </location>
</feature>
<dbReference type="InterPro" id="IPR036259">
    <property type="entry name" value="MFS_trans_sf"/>
</dbReference>
<dbReference type="PANTHER" id="PTHR23503">
    <property type="entry name" value="SOLUTE CARRIER FAMILY 2"/>
    <property type="match status" value="1"/>
</dbReference>
<keyword evidence="8" id="KW-1185">Reference proteome</keyword>
<evidence type="ECO:0000256" key="1">
    <source>
        <dbReference type="ARBA" id="ARBA00004141"/>
    </source>
</evidence>
<proteinExistence type="predicted"/>
<dbReference type="InterPro" id="IPR045263">
    <property type="entry name" value="GLUT"/>
</dbReference>
<dbReference type="Gene3D" id="1.20.1250.20">
    <property type="entry name" value="MFS general substrate transporter like domains"/>
    <property type="match status" value="2"/>
</dbReference>
<feature type="domain" description="Major facilitator superfamily (MFS) profile" evidence="6">
    <location>
        <begin position="17"/>
        <end position="411"/>
    </location>
</feature>